<evidence type="ECO:0000313" key="2">
    <source>
        <dbReference type="Proteomes" id="UP000709295"/>
    </source>
</evidence>
<dbReference type="EMBL" id="JAENGY010000186">
    <property type="protein sequence ID" value="KAG6970277.1"/>
    <property type="molecule type" value="Genomic_DNA"/>
</dbReference>
<keyword evidence="2" id="KW-1185">Reference proteome</keyword>
<reference evidence="1" key="1">
    <citation type="submission" date="2021-01" db="EMBL/GenBank/DDBJ databases">
        <title>Phytophthora aleatoria, a newly-described species from Pinus radiata is distinct from Phytophthora cactorum isolates based on comparative genomics.</title>
        <authorList>
            <person name="Mcdougal R."/>
            <person name="Panda P."/>
            <person name="Williams N."/>
            <person name="Studholme D.J."/>
        </authorList>
    </citation>
    <scope>NUCLEOTIDE SEQUENCE</scope>
    <source>
        <strain evidence="1">NZFS 4037</strain>
    </source>
</reference>
<protein>
    <submittedName>
        <fullName evidence="1">Uncharacterized protein</fullName>
    </submittedName>
</protein>
<name>A0A8J5INK3_9STRA</name>
<gene>
    <name evidence="1" type="ORF">JG688_00004924</name>
</gene>
<proteinExistence type="predicted"/>
<accession>A0A8J5INK3</accession>
<dbReference type="PANTHER" id="PTHR40866">
    <property type="entry name" value="BED-TYPE DOMAIN-CONTAINING PROTEIN"/>
    <property type="match status" value="1"/>
</dbReference>
<sequence length="199" mass="22616">MVDKYVHIRDATKHEAAVKDLLPRGSAHRRILALHGKPKELNSYPVMGQYLDVDTAIVHSPVFQKAVIKIGSSGALSSAELETLEPFRASTGADTQEVAPAAGFSTEELRHQYIMYGRYVKKSRLQLVRLCLHCHCCSRCHHPRRHHRRFHPLLHHSRGSSRPALWSIDFQFFGHCGSISPSFYPSPLRTRHLLLRQAL</sequence>
<dbReference type="PANTHER" id="PTHR40866:SF1">
    <property type="entry name" value="BED-TYPE DOMAIN-CONTAINING PROTEIN"/>
    <property type="match status" value="1"/>
</dbReference>
<comment type="caution">
    <text evidence="1">The sequence shown here is derived from an EMBL/GenBank/DDBJ whole genome shotgun (WGS) entry which is preliminary data.</text>
</comment>
<dbReference type="AlphaFoldDB" id="A0A8J5INK3"/>
<evidence type="ECO:0000313" key="1">
    <source>
        <dbReference type="EMBL" id="KAG6970277.1"/>
    </source>
</evidence>
<dbReference type="Proteomes" id="UP000709295">
    <property type="component" value="Unassembled WGS sequence"/>
</dbReference>
<organism evidence="1 2">
    <name type="scientific">Phytophthora aleatoria</name>
    <dbReference type="NCBI Taxonomy" id="2496075"/>
    <lineage>
        <taxon>Eukaryota</taxon>
        <taxon>Sar</taxon>
        <taxon>Stramenopiles</taxon>
        <taxon>Oomycota</taxon>
        <taxon>Peronosporomycetes</taxon>
        <taxon>Peronosporales</taxon>
        <taxon>Peronosporaceae</taxon>
        <taxon>Phytophthora</taxon>
    </lineage>
</organism>